<gene>
    <name evidence="1" type="ordered locus">OCU_20670</name>
</gene>
<dbReference type="HOGENOM" id="CLU_3063659_0_0_11"/>
<organism evidence="1 2">
    <name type="scientific">Mycobacterium intracellulare (strain ATCC 13950 / DSM 43223 / JCM 6384 / NCTC 13025 / 3600)</name>
    <dbReference type="NCBI Taxonomy" id="487521"/>
    <lineage>
        <taxon>Bacteria</taxon>
        <taxon>Bacillati</taxon>
        <taxon>Actinomycetota</taxon>
        <taxon>Actinomycetes</taxon>
        <taxon>Mycobacteriales</taxon>
        <taxon>Mycobacteriaceae</taxon>
        <taxon>Mycobacterium</taxon>
        <taxon>Mycobacterium avium complex (MAC)</taxon>
    </lineage>
</organism>
<accession>H8ITT8</accession>
<name>H8ITT8_MYCIA</name>
<reference evidence="1 2" key="1">
    <citation type="journal article" date="2012" name="J. Bacteriol.">
        <title>Complete genome sequence of Mycobacterium intracellulare strain ATCC 13950T.</title>
        <authorList>
            <person name="Kim B.J."/>
            <person name="Choi B.S."/>
            <person name="Lim J.S."/>
            <person name="Choi I.Y."/>
            <person name="Lee J.H."/>
            <person name="Chun J."/>
            <person name="Kook Y.H."/>
            <person name="Kim B.J."/>
        </authorList>
    </citation>
    <scope>NUCLEOTIDE SEQUENCE [LARGE SCALE GENOMIC DNA]</scope>
    <source>
        <strain evidence="2">ATCC 13950 / DSM 43223 / JCM 6384 / NCTC 13025 / 3600</strain>
    </source>
</reference>
<dbReference type="AlphaFoldDB" id="H8ITT8"/>
<evidence type="ECO:0000313" key="1">
    <source>
        <dbReference type="EMBL" id="AFC43286.1"/>
    </source>
</evidence>
<dbReference type="EMBL" id="CP003322">
    <property type="protein sequence ID" value="AFC43286.1"/>
    <property type="molecule type" value="Genomic_DNA"/>
</dbReference>
<proteinExistence type="predicted"/>
<dbReference type="PATRIC" id="fig|487521.10.peg.2075"/>
<dbReference type="KEGG" id="mia:OCU_20670"/>
<sequence>MFLSMEGPTDRDPGAVCLHLCVEGGGEARVRIASDDARLWAKLLKMAAKKVES</sequence>
<evidence type="ECO:0000313" key="2">
    <source>
        <dbReference type="Proteomes" id="UP000008004"/>
    </source>
</evidence>
<protein>
    <submittedName>
        <fullName evidence="1">Uncharacterized protein</fullName>
    </submittedName>
</protein>
<dbReference type="Proteomes" id="UP000008004">
    <property type="component" value="Chromosome"/>
</dbReference>